<reference evidence="1 2" key="1">
    <citation type="submission" date="2014-08" db="EMBL/GenBank/DDBJ databases">
        <title>Whole genome shotgun sequence of Rhizobium rubi NBRC 13261.</title>
        <authorList>
            <person name="Katano-Makiyama Y."/>
            <person name="Hosoyama A."/>
            <person name="Hashimoto M."/>
            <person name="Hosoyama Y."/>
            <person name="Noguchi M."/>
            <person name="Tsuchikane K."/>
            <person name="Uohara A."/>
            <person name="Ohji S."/>
            <person name="Ichikawa N."/>
            <person name="Kimura A."/>
            <person name="Yamazoe A."/>
            <person name="Fujita N."/>
        </authorList>
    </citation>
    <scope>NUCLEOTIDE SEQUENCE [LARGE SCALE GENOMIC DNA]</scope>
    <source>
        <strain evidence="1 2">NBRC 13261</strain>
    </source>
</reference>
<protein>
    <submittedName>
        <fullName evidence="1">Uncharacterized protein</fullName>
    </submittedName>
</protein>
<dbReference type="Proteomes" id="UP000028701">
    <property type="component" value="Unassembled WGS sequence"/>
</dbReference>
<proteinExistence type="predicted"/>
<comment type="caution">
    <text evidence="1">The sequence shown here is derived from an EMBL/GenBank/DDBJ whole genome shotgun (WGS) entry which is preliminary data.</text>
</comment>
<sequence length="84" mass="8947">MQECVAAAGAVRMLKVDLPEAFQGGATRIARTSCSCLVIYREALAAPIPSRTITGESRVELREAAIDIGRIEVEAMQGLLGLMV</sequence>
<evidence type="ECO:0000313" key="2">
    <source>
        <dbReference type="Proteomes" id="UP000028701"/>
    </source>
</evidence>
<dbReference type="EMBL" id="BBJU01000033">
    <property type="protein sequence ID" value="GAK73198.1"/>
    <property type="molecule type" value="Genomic_DNA"/>
</dbReference>
<organism evidence="1 2">
    <name type="scientific">Agrobacterium rubi TR3 = NBRC 13261</name>
    <dbReference type="NCBI Taxonomy" id="1368415"/>
    <lineage>
        <taxon>Bacteria</taxon>
        <taxon>Pseudomonadati</taxon>
        <taxon>Pseudomonadota</taxon>
        <taxon>Alphaproteobacteria</taxon>
        <taxon>Hyphomicrobiales</taxon>
        <taxon>Rhizobiaceae</taxon>
        <taxon>Rhizobium/Agrobacterium group</taxon>
        <taxon>Agrobacterium</taxon>
    </lineage>
</organism>
<evidence type="ECO:0000313" key="1">
    <source>
        <dbReference type="EMBL" id="GAK73198.1"/>
    </source>
</evidence>
<dbReference type="AlphaFoldDB" id="A0A081D2Q2"/>
<name>A0A081D2Q2_9HYPH</name>
<gene>
    <name evidence="1" type="ORF">RRU01S_33_00020</name>
</gene>
<accession>A0A081D2Q2</accession>